<evidence type="ECO:0000256" key="8">
    <source>
        <dbReference type="SAM" id="MobiDB-lite"/>
    </source>
</evidence>
<feature type="region of interest" description="Disordered" evidence="8">
    <location>
        <begin position="191"/>
        <end position="212"/>
    </location>
</feature>
<keyword evidence="5" id="KW-0479">Metal-binding</keyword>
<name>A0A0H5R1V9_9EUKA</name>
<comment type="cofactor">
    <cofactor evidence="1">
        <name>a divalent metal cation</name>
        <dbReference type="ChEBI" id="CHEBI:60240"/>
    </cofactor>
</comment>
<evidence type="ECO:0000256" key="1">
    <source>
        <dbReference type="ARBA" id="ARBA00001968"/>
    </source>
</evidence>
<feature type="non-terminal residue" evidence="10">
    <location>
        <position position="236"/>
    </location>
</feature>
<evidence type="ECO:0000259" key="9">
    <source>
        <dbReference type="Pfam" id="PF13359"/>
    </source>
</evidence>
<dbReference type="InterPro" id="IPR027806">
    <property type="entry name" value="HARBI1_dom"/>
</dbReference>
<accession>A0A0H5R1V9</accession>
<feature type="compositionally biased region" description="Polar residues" evidence="8">
    <location>
        <begin position="202"/>
        <end position="212"/>
    </location>
</feature>
<evidence type="ECO:0000256" key="5">
    <source>
        <dbReference type="ARBA" id="ARBA00022723"/>
    </source>
</evidence>
<dbReference type="GO" id="GO:0004518">
    <property type="term" value="F:nuclease activity"/>
    <property type="evidence" value="ECO:0007669"/>
    <property type="project" value="UniProtKB-KW"/>
</dbReference>
<dbReference type="InterPro" id="IPR045249">
    <property type="entry name" value="HARBI1-like"/>
</dbReference>
<dbReference type="GO" id="GO:0016787">
    <property type="term" value="F:hydrolase activity"/>
    <property type="evidence" value="ECO:0007669"/>
    <property type="project" value="UniProtKB-KW"/>
</dbReference>
<reference evidence="10" key="1">
    <citation type="submission" date="2015-04" db="EMBL/GenBank/DDBJ databases">
        <title>The genome sequence of the plant pathogenic Rhizarian Plasmodiophora brassicae reveals insights in its biotrophic life cycle and the origin of chitin synthesis.</title>
        <authorList>
            <person name="Schwelm A."/>
            <person name="Fogelqvist J."/>
            <person name="Knaust A."/>
            <person name="Julke S."/>
            <person name="Lilja T."/>
            <person name="Dhandapani V."/>
            <person name="Bonilla-Rosso G."/>
            <person name="Karlsson M."/>
            <person name="Shevchenko A."/>
            <person name="Choi S.R."/>
            <person name="Kim H.G."/>
            <person name="Park J.Y."/>
            <person name="Lim Y.P."/>
            <person name="Ludwig-Muller J."/>
            <person name="Dixelius C."/>
        </authorList>
    </citation>
    <scope>NUCLEOTIDE SEQUENCE</scope>
    <source>
        <tissue evidence="10">Potato root galls</tissue>
    </source>
</reference>
<evidence type="ECO:0000313" key="10">
    <source>
        <dbReference type="EMBL" id="CRZ08200.1"/>
    </source>
</evidence>
<protein>
    <recommendedName>
        <fullName evidence="9">DDE Tnp4 domain-containing protein</fullName>
    </recommendedName>
</protein>
<sequence>MTETGGITEAASPTGRTTSDAQTPHQKEGPPIHEFEGWHCRKSFPAIHAQLVVNHDCRVRSIDIRPGSANDKSVFNYSDFGKRIHLIIPPRKHVIADAGYMLTPQMITQFPISEGMPADEALFNYLHSRTRITVERAIGMIKNRFRILELPLNQKESLHEPATSRMAQVIKCCFILHNVFISLKDNVEPDLPDPQIEPDPVSDQQGNAQVTHGQNVRESIQYYLSENRTYLHFMKI</sequence>
<comment type="similarity">
    <text evidence="3">Belongs to the HARBI1 family.</text>
</comment>
<feature type="compositionally biased region" description="Basic and acidic residues" evidence="8">
    <location>
        <begin position="25"/>
        <end position="34"/>
    </location>
</feature>
<feature type="domain" description="DDE Tnp4" evidence="9">
    <location>
        <begin position="28"/>
        <end position="178"/>
    </location>
</feature>
<feature type="compositionally biased region" description="Polar residues" evidence="8">
    <location>
        <begin position="14"/>
        <end position="24"/>
    </location>
</feature>
<comment type="subcellular location">
    <subcellularLocation>
        <location evidence="2">Nucleus</location>
    </subcellularLocation>
</comment>
<keyword evidence="4" id="KW-0540">Nuclease</keyword>
<dbReference type="PANTHER" id="PTHR22930:SF85">
    <property type="entry name" value="GH03217P-RELATED"/>
    <property type="match status" value="1"/>
</dbReference>
<dbReference type="EMBL" id="HACM01007758">
    <property type="protein sequence ID" value="CRZ08200.1"/>
    <property type="molecule type" value="Transcribed_RNA"/>
</dbReference>
<dbReference type="Pfam" id="PF13359">
    <property type="entry name" value="DDE_Tnp_4"/>
    <property type="match status" value="1"/>
</dbReference>
<keyword evidence="6" id="KW-0378">Hydrolase</keyword>
<dbReference type="GO" id="GO:0046872">
    <property type="term" value="F:metal ion binding"/>
    <property type="evidence" value="ECO:0007669"/>
    <property type="project" value="UniProtKB-KW"/>
</dbReference>
<organism evidence="10">
    <name type="scientific">Spongospora subterranea</name>
    <dbReference type="NCBI Taxonomy" id="70186"/>
    <lineage>
        <taxon>Eukaryota</taxon>
        <taxon>Sar</taxon>
        <taxon>Rhizaria</taxon>
        <taxon>Endomyxa</taxon>
        <taxon>Phytomyxea</taxon>
        <taxon>Plasmodiophorida</taxon>
        <taxon>Plasmodiophoridae</taxon>
        <taxon>Spongospora</taxon>
    </lineage>
</organism>
<dbReference type="PANTHER" id="PTHR22930">
    <property type="match status" value="1"/>
</dbReference>
<evidence type="ECO:0000256" key="4">
    <source>
        <dbReference type="ARBA" id="ARBA00022722"/>
    </source>
</evidence>
<evidence type="ECO:0000256" key="6">
    <source>
        <dbReference type="ARBA" id="ARBA00022801"/>
    </source>
</evidence>
<evidence type="ECO:0000256" key="3">
    <source>
        <dbReference type="ARBA" id="ARBA00006958"/>
    </source>
</evidence>
<dbReference type="AlphaFoldDB" id="A0A0H5R1V9"/>
<dbReference type="GO" id="GO:0005634">
    <property type="term" value="C:nucleus"/>
    <property type="evidence" value="ECO:0007669"/>
    <property type="project" value="UniProtKB-SubCell"/>
</dbReference>
<evidence type="ECO:0000256" key="7">
    <source>
        <dbReference type="ARBA" id="ARBA00023242"/>
    </source>
</evidence>
<feature type="region of interest" description="Disordered" evidence="8">
    <location>
        <begin position="1"/>
        <end position="34"/>
    </location>
</feature>
<evidence type="ECO:0000256" key="2">
    <source>
        <dbReference type="ARBA" id="ARBA00004123"/>
    </source>
</evidence>
<proteinExistence type="inferred from homology"/>
<keyword evidence="7" id="KW-0539">Nucleus</keyword>